<dbReference type="Proteomes" id="UP000886808">
    <property type="component" value="Unassembled WGS sequence"/>
</dbReference>
<dbReference type="NCBIfam" id="TIGR03506">
    <property type="entry name" value="FlgEFG_subfam"/>
    <property type="match status" value="1"/>
</dbReference>
<evidence type="ECO:0000259" key="4">
    <source>
        <dbReference type="Pfam" id="PF06429"/>
    </source>
</evidence>
<dbReference type="Pfam" id="PF06429">
    <property type="entry name" value="Flg_bbr_C"/>
    <property type="match status" value="1"/>
</dbReference>
<dbReference type="InterPro" id="IPR053967">
    <property type="entry name" value="LlgE_F_G-like_D1"/>
</dbReference>
<organism evidence="6 7">
    <name type="scientific">Candidatus Butyricicoccus avistercoris</name>
    <dbReference type="NCBI Taxonomy" id="2838518"/>
    <lineage>
        <taxon>Bacteria</taxon>
        <taxon>Bacillati</taxon>
        <taxon>Bacillota</taxon>
        <taxon>Clostridia</taxon>
        <taxon>Eubacteriales</taxon>
        <taxon>Butyricicoccaceae</taxon>
        <taxon>Butyricicoccus</taxon>
    </lineage>
</organism>
<evidence type="ECO:0000256" key="1">
    <source>
        <dbReference type="ARBA" id="ARBA00009677"/>
    </source>
</evidence>
<dbReference type="PROSITE" id="PS00588">
    <property type="entry name" value="FLAGELLA_BB_ROD"/>
    <property type="match status" value="1"/>
</dbReference>
<proteinExistence type="inferred from homology"/>
<dbReference type="InterPro" id="IPR037925">
    <property type="entry name" value="FlgE/F/G-like"/>
</dbReference>
<dbReference type="SUPFAM" id="SSF117143">
    <property type="entry name" value="Flagellar hook protein flgE"/>
    <property type="match status" value="1"/>
</dbReference>
<dbReference type="EMBL" id="DXIE01000010">
    <property type="protein sequence ID" value="HIV61503.1"/>
    <property type="molecule type" value="Genomic_DNA"/>
</dbReference>
<dbReference type="GO" id="GO:0071978">
    <property type="term" value="P:bacterial-type flagellum-dependent swarming motility"/>
    <property type="evidence" value="ECO:0007669"/>
    <property type="project" value="TreeGrafter"/>
</dbReference>
<name>A0A9D1PG62_9FIRM</name>
<evidence type="ECO:0000259" key="3">
    <source>
        <dbReference type="Pfam" id="PF00460"/>
    </source>
</evidence>
<dbReference type="InterPro" id="IPR010930">
    <property type="entry name" value="Flg_bb/hook_C_dom"/>
</dbReference>
<comment type="caution">
    <text evidence="6">The sequence shown here is derived from an EMBL/GenBank/DDBJ whole genome shotgun (WGS) entry which is preliminary data.</text>
</comment>
<dbReference type="PANTHER" id="PTHR30435">
    <property type="entry name" value="FLAGELLAR PROTEIN"/>
    <property type="match status" value="1"/>
</dbReference>
<dbReference type="AlphaFoldDB" id="A0A9D1PG62"/>
<evidence type="ECO:0000256" key="2">
    <source>
        <dbReference type="RuleBase" id="RU362116"/>
    </source>
</evidence>
<feature type="domain" description="Flagellar basal-body/hook protein C-terminal" evidence="4">
    <location>
        <begin position="205"/>
        <end position="244"/>
    </location>
</feature>
<gene>
    <name evidence="6" type="ORF">H9746_01435</name>
</gene>
<feature type="domain" description="Flagellar basal body rod protein N-terminal" evidence="3">
    <location>
        <begin position="5"/>
        <end position="35"/>
    </location>
</feature>
<comment type="similarity">
    <text evidence="1 2">Belongs to the flagella basal body rod proteins family.</text>
</comment>
<keyword evidence="6" id="KW-0282">Flagellum</keyword>
<dbReference type="Pfam" id="PF00460">
    <property type="entry name" value="Flg_bb_rod"/>
    <property type="match status" value="1"/>
</dbReference>
<protein>
    <submittedName>
        <fullName evidence="6">Flagellar hook-basal body protein</fullName>
    </submittedName>
</protein>
<dbReference type="InterPro" id="IPR001444">
    <property type="entry name" value="Flag_bb_rod_N"/>
</dbReference>
<keyword evidence="6" id="KW-0969">Cilium</keyword>
<reference evidence="6" key="1">
    <citation type="journal article" date="2021" name="PeerJ">
        <title>Extensive microbial diversity within the chicken gut microbiome revealed by metagenomics and culture.</title>
        <authorList>
            <person name="Gilroy R."/>
            <person name="Ravi A."/>
            <person name="Getino M."/>
            <person name="Pursley I."/>
            <person name="Horton D.L."/>
            <person name="Alikhan N.F."/>
            <person name="Baker D."/>
            <person name="Gharbi K."/>
            <person name="Hall N."/>
            <person name="Watson M."/>
            <person name="Adriaenssens E.M."/>
            <person name="Foster-Nyarko E."/>
            <person name="Jarju S."/>
            <person name="Secka A."/>
            <person name="Antonio M."/>
            <person name="Oren A."/>
            <person name="Chaudhuri R.R."/>
            <person name="La Ragione R."/>
            <person name="Hildebrand F."/>
            <person name="Pallen M.J."/>
        </authorList>
    </citation>
    <scope>NUCLEOTIDE SEQUENCE</scope>
    <source>
        <strain evidence="6">CHK193-4272</strain>
    </source>
</reference>
<reference evidence="6" key="2">
    <citation type="submission" date="2021-04" db="EMBL/GenBank/DDBJ databases">
        <authorList>
            <person name="Gilroy R."/>
        </authorList>
    </citation>
    <scope>NUCLEOTIDE SEQUENCE</scope>
    <source>
        <strain evidence="6">CHK193-4272</strain>
    </source>
</reference>
<sequence>MLKGFYNLSSAMLTQTRNLDIIGNNMSNTSTSGYKTDRYVDTTFDEVMFSRITTKQRDAEELGTTTSYMTAIADVVTDHSQGVLEQTNLPLDFAIEGEGYFSVQTNDGVAYTRNGSFMLDNEGYLHLGGQGRVLGANGQPIYLGTDKINADSNGFITNEQGAVLGQLGVFTFANPAQDLQKGNGELFTANGQPQLANGSIIHHKMVEKSNSNLVQQMTDMMVCQRALQSASQVSKMYDTVMTKTVSEIGRV</sequence>
<dbReference type="InterPro" id="IPR019776">
    <property type="entry name" value="Flagellar_basal_body_rod_CS"/>
</dbReference>
<dbReference type="PANTHER" id="PTHR30435:SF19">
    <property type="entry name" value="FLAGELLAR BASAL-BODY ROD PROTEIN FLGG"/>
    <property type="match status" value="1"/>
</dbReference>
<keyword evidence="6" id="KW-0966">Cell projection</keyword>
<accession>A0A9D1PG62</accession>
<evidence type="ECO:0000313" key="7">
    <source>
        <dbReference type="Proteomes" id="UP000886808"/>
    </source>
</evidence>
<keyword evidence="2" id="KW-0975">Bacterial flagellum</keyword>
<evidence type="ECO:0000259" key="5">
    <source>
        <dbReference type="Pfam" id="PF22692"/>
    </source>
</evidence>
<dbReference type="GO" id="GO:0009425">
    <property type="term" value="C:bacterial-type flagellum basal body"/>
    <property type="evidence" value="ECO:0007669"/>
    <property type="project" value="UniProtKB-SubCell"/>
</dbReference>
<dbReference type="InterPro" id="IPR020013">
    <property type="entry name" value="Flagellar_FlgE/F/G"/>
</dbReference>
<comment type="subcellular location">
    <subcellularLocation>
        <location evidence="2">Bacterial flagellum basal body</location>
    </subcellularLocation>
</comment>
<evidence type="ECO:0000313" key="6">
    <source>
        <dbReference type="EMBL" id="HIV61503.1"/>
    </source>
</evidence>
<feature type="domain" description="Flagellar hook protein FlgE/F/G-like D1" evidence="5">
    <location>
        <begin position="94"/>
        <end position="128"/>
    </location>
</feature>
<dbReference type="Pfam" id="PF22692">
    <property type="entry name" value="LlgE_F_G_D1"/>
    <property type="match status" value="1"/>
</dbReference>